<dbReference type="InterPro" id="IPR007219">
    <property type="entry name" value="XnlR_reg_dom"/>
</dbReference>
<dbReference type="GO" id="GO:0008270">
    <property type="term" value="F:zinc ion binding"/>
    <property type="evidence" value="ECO:0007669"/>
    <property type="project" value="InterPro"/>
</dbReference>
<dbReference type="EMBL" id="JFBX01000642">
    <property type="protein sequence ID" value="KXH32239.1"/>
    <property type="molecule type" value="Genomic_DNA"/>
</dbReference>
<dbReference type="GO" id="GO:0006351">
    <property type="term" value="P:DNA-templated transcription"/>
    <property type="evidence" value="ECO:0007669"/>
    <property type="project" value="InterPro"/>
</dbReference>
<evidence type="ECO:0000256" key="5">
    <source>
        <dbReference type="ARBA" id="ARBA00023163"/>
    </source>
</evidence>
<protein>
    <recommendedName>
        <fullName evidence="8">Zn(2)-C6 fungal-type domain-containing protein</fullName>
    </recommendedName>
</protein>
<dbReference type="PANTHER" id="PTHR31944">
    <property type="entry name" value="HEME-RESPONSIVE ZINC FINGER TRANSCRIPTION FACTOR HAP1"/>
    <property type="match status" value="1"/>
</dbReference>
<evidence type="ECO:0000256" key="7">
    <source>
        <dbReference type="SAM" id="MobiDB-lite"/>
    </source>
</evidence>
<evidence type="ECO:0000256" key="4">
    <source>
        <dbReference type="ARBA" id="ARBA00023125"/>
    </source>
</evidence>
<evidence type="ECO:0000259" key="8">
    <source>
        <dbReference type="PROSITE" id="PS50048"/>
    </source>
</evidence>
<keyword evidence="2" id="KW-0862">Zinc</keyword>
<dbReference type="PANTHER" id="PTHR31944:SF129">
    <property type="entry name" value="ASPYRIDONES CLUSTER REGULATOR APDR-RELATED"/>
    <property type="match status" value="1"/>
</dbReference>
<dbReference type="Pfam" id="PF00172">
    <property type="entry name" value="Zn_clus"/>
    <property type="match status" value="1"/>
</dbReference>
<dbReference type="GO" id="GO:0000978">
    <property type="term" value="F:RNA polymerase II cis-regulatory region sequence-specific DNA binding"/>
    <property type="evidence" value="ECO:0007669"/>
    <property type="project" value="TreeGrafter"/>
</dbReference>
<dbReference type="SUPFAM" id="SSF57701">
    <property type="entry name" value="Zn2/Cys6 DNA-binding domain"/>
    <property type="match status" value="1"/>
</dbReference>
<dbReference type="CDD" id="cd00067">
    <property type="entry name" value="GAL4"/>
    <property type="match status" value="1"/>
</dbReference>
<organism evidence="9 10">
    <name type="scientific">Colletotrichum simmondsii</name>
    <dbReference type="NCBI Taxonomy" id="703756"/>
    <lineage>
        <taxon>Eukaryota</taxon>
        <taxon>Fungi</taxon>
        <taxon>Dikarya</taxon>
        <taxon>Ascomycota</taxon>
        <taxon>Pezizomycotina</taxon>
        <taxon>Sordariomycetes</taxon>
        <taxon>Hypocreomycetidae</taxon>
        <taxon>Glomerellales</taxon>
        <taxon>Glomerellaceae</taxon>
        <taxon>Colletotrichum</taxon>
        <taxon>Colletotrichum acutatum species complex</taxon>
    </lineage>
</organism>
<feature type="domain" description="Zn(2)-C6 fungal-type" evidence="8">
    <location>
        <begin position="14"/>
        <end position="43"/>
    </location>
</feature>
<keyword evidence="1" id="KW-0479">Metal-binding</keyword>
<dbReference type="GO" id="GO:0005634">
    <property type="term" value="C:nucleus"/>
    <property type="evidence" value="ECO:0007669"/>
    <property type="project" value="TreeGrafter"/>
</dbReference>
<evidence type="ECO:0000256" key="3">
    <source>
        <dbReference type="ARBA" id="ARBA00023015"/>
    </source>
</evidence>
<accession>A0A135S8J6</accession>
<dbReference type="PROSITE" id="PS00463">
    <property type="entry name" value="ZN2_CY6_FUNGAL_1"/>
    <property type="match status" value="1"/>
</dbReference>
<dbReference type="AlphaFoldDB" id="A0A135S8J6"/>
<dbReference type="PROSITE" id="PS50048">
    <property type="entry name" value="ZN2_CY6_FUNGAL_2"/>
    <property type="match status" value="1"/>
</dbReference>
<keyword evidence="4" id="KW-0238">DNA-binding</keyword>
<evidence type="ECO:0000313" key="9">
    <source>
        <dbReference type="EMBL" id="KXH32239.1"/>
    </source>
</evidence>
<gene>
    <name evidence="9" type="ORF">CSIM01_05908</name>
</gene>
<dbReference type="Proteomes" id="UP000070328">
    <property type="component" value="Unassembled WGS sequence"/>
</dbReference>
<evidence type="ECO:0000256" key="6">
    <source>
        <dbReference type="ARBA" id="ARBA00023242"/>
    </source>
</evidence>
<feature type="region of interest" description="Disordered" evidence="7">
    <location>
        <begin position="443"/>
        <end position="466"/>
    </location>
</feature>
<keyword evidence="10" id="KW-1185">Reference proteome</keyword>
<dbReference type="Gene3D" id="4.10.240.10">
    <property type="entry name" value="Zn(2)-C6 fungal-type DNA-binding domain"/>
    <property type="match status" value="1"/>
</dbReference>
<dbReference type="CDD" id="cd12148">
    <property type="entry name" value="fungal_TF_MHR"/>
    <property type="match status" value="1"/>
</dbReference>
<feature type="region of interest" description="Disordered" evidence="7">
    <location>
        <begin position="149"/>
        <end position="169"/>
    </location>
</feature>
<evidence type="ECO:0000256" key="2">
    <source>
        <dbReference type="ARBA" id="ARBA00022833"/>
    </source>
</evidence>
<keyword evidence="6" id="KW-0539">Nucleus</keyword>
<dbReference type="SMART" id="SM00066">
    <property type="entry name" value="GAL4"/>
    <property type="match status" value="1"/>
</dbReference>
<proteinExistence type="predicted"/>
<comment type="caution">
    <text evidence="9">The sequence shown here is derived from an EMBL/GenBank/DDBJ whole genome shotgun (WGS) entry which is preliminary data.</text>
</comment>
<name>A0A135S8J6_9PEZI</name>
<evidence type="ECO:0000313" key="10">
    <source>
        <dbReference type="Proteomes" id="UP000070328"/>
    </source>
</evidence>
<evidence type="ECO:0000256" key="1">
    <source>
        <dbReference type="ARBA" id="ARBA00022723"/>
    </source>
</evidence>
<dbReference type="InterPro" id="IPR001138">
    <property type="entry name" value="Zn2Cys6_DnaBD"/>
</dbReference>
<dbReference type="InterPro" id="IPR051430">
    <property type="entry name" value="Fungal_TF_Env_Response"/>
</dbReference>
<keyword evidence="5" id="KW-0804">Transcription</keyword>
<keyword evidence="3" id="KW-0805">Transcription regulation</keyword>
<dbReference type="InterPro" id="IPR036864">
    <property type="entry name" value="Zn2-C6_fun-type_DNA-bd_sf"/>
</dbReference>
<dbReference type="OrthoDB" id="4337792at2759"/>
<dbReference type="Pfam" id="PF04082">
    <property type="entry name" value="Fungal_trans"/>
    <property type="match status" value="1"/>
</dbReference>
<sequence>MERQTRRRRRPALSCLECRRRKIKCDRDEPCGHCTASKLRCNYRVFGSEPAARPPAPRPPVQQAVQPMQSTHMISPLSQAPTIVPAHESTSDVNVISEPGPAYSIRREHSVSDDVSEDVVVLGNVAQASAAEPALQDLLHRVQRLEDVSTDTARRSRPELPQKMMGKDTDSRVVLKKSRVWRWSDWMGEASEFDRLLGCYTSYVKAAANESHTPFPDAETEAMAIEAGTLLRNCKDLARSIKSWRPSRSFGNTGVNLAAPSREVADTMVDHYLDSFESTYRILHKPTFRAEYQRFWDDPAGVKNDSRLKILLVIAIGSSLHDPQEVEPGFKRLAHQWIYAAQAWLSGPLEKDRLGINGVQIHCLTILARHILSIGGDLVWISTGTLLHTAMQIGLHRDPSHLSSMSTLQAEIRRRIWSTILELVIQSSLDAAMPSRISFEEFDTQPPANINDDELEESQTELRSHPRSTYTDMSLHLQLRDSLLSRLRVVQLLNGIHHELSYHVALELSSEITHACRTNIHFVRQHERSGVSVFHQNLLDFLVRRFLIPLHCPFASQAQTNPLFQYSTKVTLDATITILSPVPDDKFSRLFRIAGGMFREGYRYALATVSHEYIAQAETQHRDGTLQRNIQQREFLKKTMLELIEIAAERVRYGGETNIKGHMFMKMIVAQIEAMEMGIPGDLEIAKSAKESLEYCHTLLEGQASTVTPCSTTEADFGSSGLEHEQGGFGFDWDFDFFLPEGDF</sequence>
<dbReference type="SMART" id="SM00906">
    <property type="entry name" value="Fungal_trans"/>
    <property type="match status" value="1"/>
</dbReference>
<dbReference type="GO" id="GO:0001228">
    <property type="term" value="F:DNA-binding transcription activator activity, RNA polymerase II-specific"/>
    <property type="evidence" value="ECO:0007669"/>
    <property type="project" value="TreeGrafter"/>
</dbReference>
<reference evidence="9 10" key="1">
    <citation type="submission" date="2014-02" db="EMBL/GenBank/DDBJ databases">
        <title>The genome sequence of Colletotrichum simmondsii CBS122122.</title>
        <authorList>
            <person name="Baroncelli R."/>
            <person name="Thon M.R."/>
        </authorList>
    </citation>
    <scope>NUCLEOTIDE SEQUENCE [LARGE SCALE GENOMIC DNA]</scope>
    <source>
        <strain evidence="9 10">CBS122122</strain>
    </source>
</reference>